<organism evidence="1">
    <name type="scientific">bioreactor metagenome</name>
    <dbReference type="NCBI Taxonomy" id="1076179"/>
    <lineage>
        <taxon>unclassified sequences</taxon>
        <taxon>metagenomes</taxon>
        <taxon>ecological metagenomes</taxon>
    </lineage>
</organism>
<sequence>MAAAHEKGRAYAPASRIACAGRSERAEHGLGHGAVARGHDGTGDAVRGQLRAGLAEGEGHAETHGVAVAFHVQILVIQAVAVEIGAGQLDRDDGRHGNHAAQVVARAEAEGGRVRVRDRAVGQAAEHGPGRGHVVDCREADEVKVLVLAAERDVGAHQVAAEGEAVHRGVAAGHAVVMHVPVLEIRAGAAAVEALDGAGGEVVADRGAVGIRRAREVAITEVGALVIGAGTQAVAEAIAARGAEQRGVQVRFVVDADVHRGGAGAKQEAAVKSRGDIAVEGDAVEIGAGVRHVGAAIADRRGAGDVLCGDQAGAGDQREGGAGEKFRHLMPVFCSWLRGAEGRPGGTMRFRTCAPANAERAELKRYPIVNKRKFNPLSFAYARRPATSTAIAQTFLGVIASSRDAPGEGRPLPFLIEVSYSACRTTRRETTRRIKDLRQI</sequence>
<comment type="caution">
    <text evidence="1">The sequence shown here is derived from an EMBL/GenBank/DDBJ whole genome shotgun (WGS) entry which is preliminary data.</text>
</comment>
<reference evidence="1" key="1">
    <citation type="submission" date="2019-08" db="EMBL/GenBank/DDBJ databases">
        <authorList>
            <person name="Kucharzyk K."/>
            <person name="Murdoch R.W."/>
            <person name="Higgins S."/>
            <person name="Loffler F."/>
        </authorList>
    </citation>
    <scope>NUCLEOTIDE SEQUENCE</scope>
</reference>
<name>A0A644TZU3_9ZZZZ</name>
<dbReference type="EMBL" id="VSSQ01000057">
    <property type="protein sequence ID" value="MPL71161.1"/>
    <property type="molecule type" value="Genomic_DNA"/>
</dbReference>
<accession>A0A644TZU3</accession>
<protein>
    <submittedName>
        <fullName evidence="1">Uncharacterized protein</fullName>
    </submittedName>
</protein>
<dbReference type="AlphaFoldDB" id="A0A644TZU3"/>
<evidence type="ECO:0000313" key="1">
    <source>
        <dbReference type="EMBL" id="MPL71161.1"/>
    </source>
</evidence>
<gene>
    <name evidence="1" type="ORF">SDC9_16932</name>
</gene>
<proteinExistence type="predicted"/>